<sequence>MRKIYIVGGQQKDRVTAEWHQYKKGVILEIDIDRFQLLRRHEYVSPPEVVPDQDPSIVYKAGTVVNRKLYVCTEREVMVYSLPDLRKLGYLSLPCFNDVHHVRPSRSGNYLVVSTGLDMVVEATPAGKLVNAWNVLGKPLWGRFSPSIDYRKVPTTKPHLSHPNYVFQLGHDVWVTRCLQKDAVCLTKPGRRINIGGAYVHDGVLAGNTLYFTRVDGHVVTVDPVTLQVKQQYNLNQMIHAGKKIGWCRGIKVLDQQTVIVGFTRVRPSSSSMSGQKVFNQLEAVQPTRIACYNLAEGKMLWELGLEKYNMHAVFSIHSENE</sequence>
<dbReference type="OrthoDB" id="9808976at2"/>
<keyword evidence="2" id="KW-1185">Reference proteome</keyword>
<protein>
    <submittedName>
        <fullName evidence="1">Uncharacterized protein</fullName>
    </submittedName>
</protein>
<organism evidence="1 2">
    <name type="scientific">Paenibacillus sambharensis</name>
    <dbReference type="NCBI Taxonomy" id="1803190"/>
    <lineage>
        <taxon>Bacteria</taxon>
        <taxon>Bacillati</taxon>
        <taxon>Bacillota</taxon>
        <taxon>Bacilli</taxon>
        <taxon>Bacillales</taxon>
        <taxon>Paenibacillaceae</taxon>
        <taxon>Paenibacillus</taxon>
    </lineage>
</organism>
<proteinExistence type="predicted"/>
<dbReference type="SUPFAM" id="SSF50998">
    <property type="entry name" value="Quinoprotein alcohol dehydrogenase-like"/>
    <property type="match status" value="1"/>
</dbReference>
<gene>
    <name evidence="1" type="ORF">DNH61_17520</name>
</gene>
<dbReference type="Proteomes" id="UP000249522">
    <property type="component" value="Unassembled WGS sequence"/>
</dbReference>
<evidence type="ECO:0000313" key="1">
    <source>
        <dbReference type="EMBL" id="PZD94748.1"/>
    </source>
</evidence>
<dbReference type="AlphaFoldDB" id="A0A2W1L405"/>
<dbReference type="InterPro" id="IPR011047">
    <property type="entry name" value="Quinoprotein_ADH-like_sf"/>
</dbReference>
<evidence type="ECO:0000313" key="2">
    <source>
        <dbReference type="Proteomes" id="UP000249522"/>
    </source>
</evidence>
<dbReference type="Gene3D" id="2.130.10.10">
    <property type="entry name" value="YVTN repeat-like/Quinoprotein amine dehydrogenase"/>
    <property type="match status" value="1"/>
</dbReference>
<dbReference type="RefSeq" id="WP_111147969.1">
    <property type="nucleotide sequence ID" value="NZ_QKRB01000051.1"/>
</dbReference>
<dbReference type="InterPro" id="IPR015943">
    <property type="entry name" value="WD40/YVTN_repeat-like_dom_sf"/>
</dbReference>
<name>A0A2W1L405_9BACL</name>
<dbReference type="EMBL" id="QKRB01000051">
    <property type="protein sequence ID" value="PZD94748.1"/>
    <property type="molecule type" value="Genomic_DNA"/>
</dbReference>
<reference evidence="1 2" key="1">
    <citation type="submission" date="2018-06" db="EMBL/GenBank/DDBJ databases">
        <title>Paenibacillus imtechensis sp. nov.</title>
        <authorList>
            <person name="Pinnaka A.K."/>
            <person name="Singh H."/>
            <person name="Kaur M."/>
        </authorList>
    </citation>
    <scope>NUCLEOTIDE SEQUENCE [LARGE SCALE GENOMIC DNA]</scope>
    <source>
        <strain evidence="1 2">SMB1</strain>
    </source>
</reference>
<comment type="caution">
    <text evidence="1">The sequence shown here is derived from an EMBL/GenBank/DDBJ whole genome shotgun (WGS) entry which is preliminary data.</text>
</comment>
<accession>A0A2W1L405</accession>